<organism evidence="4 5">
    <name type="scientific">Mesobacillus maritimus</name>
    <dbReference type="NCBI Taxonomy" id="1643336"/>
    <lineage>
        <taxon>Bacteria</taxon>
        <taxon>Bacillati</taxon>
        <taxon>Bacillota</taxon>
        <taxon>Bacilli</taxon>
        <taxon>Bacillales</taxon>
        <taxon>Bacillaceae</taxon>
        <taxon>Mesobacillus</taxon>
    </lineage>
</organism>
<proteinExistence type="predicted"/>
<reference evidence="4 5" key="1">
    <citation type="submission" date="2020-07" db="EMBL/GenBank/DDBJ databases">
        <title>Fungal Genomes of the International Space Station.</title>
        <authorList>
            <person name="Seuylemezian A."/>
            <person name="Singh N.K."/>
            <person name="Wood J."/>
            <person name="Venkateswaran K."/>
        </authorList>
    </citation>
    <scope>NUCLEOTIDE SEQUENCE [LARGE SCALE GENOMIC DNA]</scope>
    <source>
        <strain evidence="4 5">PL-B2</strain>
    </source>
</reference>
<dbReference type="PANTHER" id="PTHR43420:SF51">
    <property type="entry name" value="PEPTIDYL-LYSINE N-ACETYLTRANSFERASE YIAC"/>
    <property type="match status" value="1"/>
</dbReference>
<keyword evidence="1" id="KW-0808">Transferase</keyword>
<sequence>MKIRRLGVLDAEKYLEIRLKALRNNPEAFGSSYEEEKNRPVEVYRQRLASEESFTYGAFLDNQLVGTVTLVKETYIKFRHRANIVGMYVDPANRGSGIGRILLIEAIKKAKSIGVIEQLNLSVVTTNEPAKKLYTSLGFDVFGTEKRALKLDELTYLDEHHMVLFL</sequence>
<name>A0ABS7K000_9BACI</name>
<dbReference type="Proteomes" id="UP000769780">
    <property type="component" value="Unassembled WGS sequence"/>
</dbReference>
<dbReference type="PANTHER" id="PTHR43420">
    <property type="entry name" value="ACETYLTRANSFERASE"/>
    <property type="match status" value="1"/>
</dbReference>
<evidence type="ECO:0000313" key="5">
    <source>
        <dbReference type="Proteomes" id="UP000769780"/>
    </source>
</evidence>
<dbReference type="RefSeq" id="WP_221870643.1">
    <property type="nucleotide sequence ID" value="NZ_JACWFH010000005.1"/>
</dbReference>
<dbReference type="Gene3D" id="3.40.630.30">
    <property type="match status" value="1"/>
</dbReference>
<dbReference type="InterPro" id="IPR050680">
    <property type="entry name" value="YpeA/RimI_acetyltransf"/>
</dbReference>
<evidence type="ECO:0000256" key="1">
    <source>
        <dbReference type="ARBA" id="ARBA00022679"/>
    </source>
</evidence>
<dbReference type="InterPro" id="IPR000182">
    <property type="entry name" value="GNAT_dom"/>
</dbReference>
<evidence type="ECO:0000259" key="3">
    <source>
        <dbReference type="PROSITE" id="PS51186"/>
    </source>
</evidence>
<dbReference type="CDD" id="cd04301">
    <property type="entry name" value="NAT_SF"/>
    <property type="match status" value="1"/>
</dbReference>
<gene>
    <name evidence="4" type="ORF">H0185_01870</name>
</gene>
<dbReference type="SUPFAM" id="SSF55729">
    <property type="entry name" value="Acyl-CoA N-acyltransferases (Nat)"/>
    <property type="match status" value="1"/>
</dbReference>
<keyword evidence="2" id="KW-0012">Acyltransferase</keyword>
<comment type="caution">
    <text evidence="4">The sequence shown here is derived from an EMBL/GenBank/DDBJ whole genome shotgun (WGS) entry which is preliminary data.</text>
</comment>
<accession>A0ABS7K000</accession>
<protein>
    <submittedName>
        <fullName evidence="4">GNAT family N-acetyltransferase</fullName>
    </submittedName>
</protein>
<dbReference type="EMBL" id="JACWFH010000005">
    <property type="protein sequence ID" value="MBY0095567.1"/>
    <property type="molecule type" value="Genomic_DNA"/>
</dbReference>
<dbReference type="PROSITE" id="PS51186">
    <property type="entry name" value="GNAT"/>
    <property type="match status" value="1"/>
</dbReference>
<feature type="domain" description="N-acetyltransferase" evidence="3">
    <location>
        <begin position="1"/>
        <end position="166"/>
    </location>
</feature>
<dbReference type="InterPro" id="IPR016181">
    <property type="entry name" value="Acyl_CoA_acyltransferase"/>
</dbReference>
<evidence type="ECO:0000256" key="2">
    <source>
        <dbReference type="ARBA" id="ARBA00023315"/>
    </source>
</evidence>
<keyword evidence="5" id="KW-1185">Reference proteome</keyword>
<dbReference type="Pfam" id="PF00583">
    <property type="entry name" value="Acetyltransf_1"/>
    <property type="match status" value="1"/>
</dbReference>
<evidence type="ECO:0000313" key="4">
    <source>
        <dbReference type="EMBL" id="MBY0095567.1"/>
    </source>
</evidence>